<evidence type="ECO:0000256" key="3">
    <source>
        <dbReference type="ARBA" id="ARBA00023002"/>
    </source>
</evidence>
<keyword evidence="3" id="KW-0560">Oxidoreductase</keyword>
<comment type="similarity">
    <text evidence="1">Belongs to the short-chain dehydrogenases/reductases (SDR) family.</text>
</comment>
<name>A0AAN6M1V4_9PLEO</name>
<gene>
    <name evidence="4" type="ORF">GRF29_69g2110495</name>
</gene>
<dbReference type="GO" id="GO:0016491">
    <property type="term" value="F:oxidoreductase activity"/>
    <property type="evidence" value="ECO:0007669"/>
    <property type="project" value="UniProtKB-KW"/>
</dbReference>
<dbReference type="PANTHER" id="PTHR43963:SF6">
    <property type="entry name" value="CHAIN DEHYDROGENASE FAMILY PROTEIN, PUTATIVE (AFU_ORTHOLOGUE AFUA_3G15350)-RELATED"/>
    <property type="match status" value="1"/>
</dbReference>
<keyword evidence="5" id="KW-1185">Reference proteome</keyword>
<accession>A0AAN6M1V4</accession>
<dbReference type="SUPFAM" id="SSF51735">
    <property type="entry name" value="NAD(P)-binding Rossmann-fold domains"/>
    <property type="match status" value="1"/>
</dbReference>
<organism evidence="4 5">
    <name type="scientific">Pseudopithomyces chartarum</name>
    <dbReference type="NCBI Taxonomy" id="1892770"/>
    <lineage>
        <taxon>Eukaryota</taxon>
        <taxon>Fungi</taxon>
        <taxon>Dikarya</taxon>
        <taxon>Ascomycota</taxon>
        <taxon>Pezizomycotina</taxon>
        <taxon>Dothideomycetes</taxon>
        <taxon>Pleosporomycetidae</taxon>
        <taxon>Pleosporales</taxon>
        <taxon>Massarineae</taxon>
        <taxon>Didymosphaeriaceae</taxon>
        <taxon>Pseudopithomyces</taxon>
    </lineage>
</organism>
<dbReference type="EMBL" id="WVTA01000006">
    <property type="protein sequence ID" value="KAK3209529.1"/>
    <property type="molecule type" value="Genomic_DNA"/>
</dbReference>
<dbReference type="PANTHER" id="PTHR43963">
    <property type="entry name" value="CARBONYL REDUCTASE 1-RELATED"/>
    <property type="match status" value="1"/>
</dbReference>
<dbReference type="Pfam" id="PF00106">
    <property type="entry name" value="adh_short"/>
    <property type="match status" value="2"/>
</dbReference>
<dbReference type="InterPro" id="IPR036291">
    <property type="entry name" value="NAD(P)-bd_dom_sf"/>
</dbReference>
<evidence type="ECO:0000313" key="5">
    <source>
        <dbReference type="Proteomes" id="UP001280581"/>
    </source>
</evidence>
<evidence type="ECO:0000313" key="4">
    <source>
        <dbReference type="EMBL" id="KAK3209529.1"/>
    </source>
</evidence>
<keyword evidence="2" id="KW-0521">NADP</keyword>
<dbReference type="PRINTS" id="PR00081">
    <property type="entry name" value="GDHRDH"/>
</dbReference>
<sequence length="270" mass="28992">MAEKTIVLVTGGNTGIGYESVKALYASSEPHIVLMGSRSLSKAHDAIQQLQSEVTETKSEVVPMQIDIEDDASIEKLHKDIESKYGKLDVLVNNAGGSHDGVMYKNPTAAGLREAFDHTYSLNVTSTHVLTHTLAPLIIKSSRPRILFVTSGLSSLELCAKDNHPNMPAFPGVGMPKPPVSSQIAYRSSKVGLNMLMLEWVRLLKKDGVKVFCISPGFLATNLAGLGPEKLRQMGAGEPSLGGKIIKEVVEGERDDDAGKVVKTGGVQSW</sequence>
<proteinExistence type="inferred from homology"/>
<evidence type="ECO:0000256" key="1">
    <source>
        <dbReference type="ARBA" id="ARBA00006484"/>
    </source>
</evidence>
<dbReference type="Proteomes" id="UP001280581">
    <property type="component" value="Unassembled WGS sequence"/>
</dbReference>
<protein>
    <recommendedName>
        <fullName evidence="6">NAD(P)-binding protein</fullName>
    </recommendedName>
</protein>
<evidence type="ECO:0000256" key="2">
    <source>
        <dbReference type="ARBA" id="ARBA00022857"/>
    </source>
</evidence>
<reference evidence="4 5" key="1">
    <citation type="submission" date="2021-02" db="EMBL/GenBank/DDBJ databases">
        <title>Genome assembly of Pseudopithomyces chartarum.</title>
        <authorList>
            <person name="Jauregui R."/>
            <person name="Singh J."/>
            <person name="Voisey C."/>
        </authorList>
    </citation>
    <scope>NUCLEOTIDE SEQUENCE [LARGE SCALE GENOMIC DNA]</scope>
    <source>
        <strain evidence="4 5">AGR01</strain>
    </source>
</reference>
<dbReference type="InterPro" id="IPR002347">
    <property type="entry name" value="SDR_fam"/>
</dbReference>
<evidence type="ECO:0008006" key="6">
    <source>
        <dbReference type="Google" id="ProtNLM"/>
    </source>
</evidence>
<comment type="caution">
    <text evidence="4">The sequence shown here is derived from an EMBL/GenBank/DDBJ whole genome shotgun (WGS) entry which is preliminary data.</text>
</comment>
<dbReference type="AlphaFoldDB" id="A0AAN6M1V4"/>
<dbReference type="Gene3D" id="3.40.50.720">
    <property type="entry name" value="NAD(P)-binding Rossmann-like Domain"/>
    <property type="match status" value="1"/>
</dbReference>